<evidence type="ECO:0000256" key="1">
    <source>
        <dbReference type="ARBA" id="ARBA00002667"/>
    </source>
</evidence>
<organism evidence="7 8">
    <name type="scientific">Lactiplantibacillus pentosus</name>
    <name type="common">Lactobacillus pentosus</name>
    <dbReference type="NCBI Taxonomy" id="1589"/>
    <lineage>
        <taxon>Bacteria</taxon>
        <taxon>Bacillati</taxon>
        <taxon>Bacillota</taxon>
        <taxon>Bacilli</taxon>
        <taxon>Lactobacillales</taxon>
        <taxon>Lactobacillaceae</taxon>
        <taxon>Lactiplantibacillus</taxon>
    </lineage>
</organism>
<comment type="caution">
    <text evidence="7">The sequence shown here is derived from an EMBL/GenBank/DDBJ whole genome shotgun (WGS) entry which is preliminary data.</text>
</comment>
<dbReference type="RefSeq" id="WP_101872757.1">
    <property type="nucleotide sequence ID" value="NZ_BOUG01000003.1"/>
</dbReference>
<name>A0AAW8WHC3_LACPE</name>
<sequence>MNKLNDFYILNEGNLSQIEGGSGFSLGLEILLSAYKHRKTIEKSFNKGFYN</sequence>
<evidence type="ECO:0000256" key="5">
    <source>
        <dbReference type="ARBA" id="ARBA00023044"/>
    </source>
</evidence>
<evidence type="ECO:0000256" key="4">
    <source>
        <dbReference type="ARBA" id="ARBA00022525"/>
    </source>
</evidence>
<evidence type="ECO:0000313" key="8">
    <source>
        <dbReference type="Proteomes" id="UP001263852"/>
    </source>
</evidence>
<gene>
    <name evidence="7" type="ORF">RI555_14800</name>
</gene>
<protein>
    <submittedName>
        <fullName evidence="7">ComC/BlpC family leader-containing pheromone/bacteriocin</fullName>
    </submittedName>
</protein>
<dbReference type="Proteomes" id="UP001263852">
    <property type="component" value="Unassembled WGS sequence"/>
</dbReference>
<dbReference type="InterPro" id="IPR004288">
    <property type="entry name" value="Competence_ComC"/>
</dbReference>
<comment type="similarity">
    <text evidence="3">Belongs to the ComC family.</text>
</comment>
<reference evidence="7" key="1">
    <citation type="submission" date="2023-08" db="EMBL/GenBank/DDBJ databases">
        <authorList>
            <person name="Page C.A."/>
            <person name="Perez-Diaz I.M."/>
        </authorList>
    </citation>
    <scope>NUCLEOTIDE SEQUENCE</scope>
    <source>
        <strain evidence="7">1.8.9</strain>
    </source>
</reference>
<dbReference type="AlphaFoldDB" id="A0AAW8WHC3"/>
<keyword evidence="4" id="KW-0964">Secreted</keyword>
<dbReference type="Pfam" id="PF03047">
    <property type="entry name" value="ComC"/>
    <property type="match status" value="1"/>
</dbReference>
<keyword evidence="6" id="KW-0178">Competence</keyword>
<proteinExistence type="inferred from homology"/>
<dbReference type="EMBL" id="JAVLAO010000001">
    <property type="protein sequence ID" value="MDT7040213.1"/>
    <property type="molecule type" value="Genomic_DNA"/>
</dbReference>
<evidence type="ECO:0000256" key="3">
    <source>
        <dbReference type="ARBA" id="ARBA00009039"/>
    </source>
</evidence>
<keyword evidence="5" id="KW-0588">Pheromone</keyword>
<evidence type="ECO:0000256" key="2">
    <source>
        <dbReference type="ARBA" id="ARBA00004613"/>
    </source>
</evidence>
<evidence type="ECO:0000256" key="6">
    <source>
        <dbReference type="ARBA" id="ARBA00023287"/>
    </source>
</evidence>
<accession>A0AAW8WHC3</accession>
<evidence type="ECO:0000313" key="7">
    <source>
        <dbReference type="EMBL" id="MDT7040213.1"/>
    </source>
</evidence>
<comment type="subcellular location">
    <subcellularLocation>
        <location evidence="2">Secreted</location>
    </subcellularLocation>
</comment>
<comment type="function">
    <text evidence="1">Acts as a pheromone, induces cells to develop competence for genetic transformation.</text>
</comment>
<dbReference type="GO" id="GO:0005186">
    <property type="term" value="F:pheromone activity"/>
    <property type="evidence" value="ECO:0007669"/>
    <property type="project" value="InterPro"/>
</dbReference>
<dbReference type="GO" id="GO:0005576">
    <property type="term" value="C:extracellular region"/>
    <property type="evidence" value="ECO:0007669"/>
    <property type="project" value="UniProtKB-SubCell"/>
</dbReference>